<feature type="transmembrane region" description="Helical" evidence="1">
    <location>
        <begin position="58"/>
        <end position="77"/>
    </location>
</feature>
<evidence type="ECO:0000313" key="3">
    <source>
        <dbReference type="Proteomes" id="UP000199158"/>
    </source>
</evidence>
<accession>A0A1H8CM19</accession>
<keyword evidence="3" id="KW-1185">Reference proteome</keyword>
<dbReference type="Pfam" id="PF03862">
    <property type="entry name" value="SpoVAC_SpoVAEB"/>
    <property type="match status" value="1"/>
</dbReference>
<keyword evidence="1" id="KW-0812">Transmembrane</keyword>
<dbReference type="AlphaFoldDB" id="A0A1H8CM19"/>
<evidence type="ECO:0000256" key="1">
    <source>
        <dbReference type="SAM" id="Phobius"/>
    </source>
</evidence>
<dbReference type="InterPro" id="IPR014203">
    <property type="entry name" value="Spore_V_AC"/>
</dbReference>
<dbReference type="InterPro" id="IPR005562">
    <property type="entry name" value="SpoVA"/>
</dbReference>
<feature type="transmembrane region" description="Helical" evidence="1">
    <location>
        <begin position="26"/>
        <end position="46"/>
    </location>
</feature>
<dbReference type="NCBIfam" id="TIGR02838">
    <property type="entry name" value="spore_V_AC"/>
    <property type="match status" value="1"/>
</dbReference>
<dbReference type="Proteomes" id="UP000199158">
    <property type="component" value="Unassembled WGS sequence"/>
</dbReference>
<name>A0A1H8CM19_9FIRM</name>
<sequence>MALTPKEYENLSNKAAPNSNLGKNMALAFLIGGLICTLGQFFVNLYTKLGLDKDMASGTASVTLVFLSVLFTGLNLYDNLARYGGAGTLVPITGFANAVASPALEFKSEGLIMGIGVKMFTIAGPVIVYGVSASVIYGLILYLFKLI</sequence>
<dbReference type="OrthoDB" id="9797988at2"/>
<reference evidence="2 3" key="1">
    <citation type="submission" date="2016-10" db="EMBL/GenBank/DDBJ databases">
        <authorList>
            <person name="de Groot N.N."/>
        </authorList>
    </citation>
    <scope>NUCLEOTIDE SEQUENCE [LARGE SCALE GENOMIC DNA]</scope>
    <source>
        <strain evidence="2 3">CGMCC 1.5070</strain>
    </source>
</reference>
<dbReference type="EMBL" id="FOCG01000002">
    <property type="protein sequence ID" value="SEM95117.1"/>
    <property type="molecule type" value="Genomic_DNA"/>
</dbReference>
<feature type="transmembrane region" description="Helical" evidence="1">
    <location>
        <begin position="83"/>
        <end position="100"/>
    </location>
</feature>
<dbReference type="RefSeq" id="WP_092754908.1">
    <property type="nucleotide sequence ID" value="NZ_FOCG01000002.1"/>
</dbReference>
<dbReference type="STRING" id="474960.SAMN05216180_2169"/>
<keyword evidence="1" id="KW-0472">Membrane</keyword>
<dbReference type="PANTHER" id="PTHR38450">
    <property type="entry name" value="STAGE V SPORULATION PROTEIN AC-RELATED"/>
    <property type="match status" value="1"/>
</dbReference>
<gene>
    <name evidence="2" type="ORF">SAMN05216180_2169</name>
</gene>
<proteinExistence type="predicted"/>
<dbReference type="PANTHER" id="PTHR38450:SF1">
    <property type="entry name" value="STAGE V SPORULATION PROTEIN AC"/>
    <property type="match status" value="1"/>
</dbReference>
<feature type="transmembrane region" description="Helical" evidence="1">
    <location>
        <begin position="120"/>
        <end position="144"/>
    </location>
</feature>
<keyword evidence="1" id="KW-1133">Transmembrane helix</keyword>
<protein>
    <submittedName>
        <fullName evidence="2">Stage V sporulation protein AC</fullName>
    </submittedName>
</protein>
<evidence type="ECO:0000313" key="2">
    <source>
        <dbReference type="EMBL" id="SEM95117.1"/>
    </source>
</evidence>
<organism evidence="2 3">
    <name type="scientific">Hydrogenoanaerobacterium saccharovorans</name>
    <dbReference type="NCBI Taxonomy" id="474960"/>
    <lineage>
        <taxon>Bacteria</taxon>
        <taxon>Bacillati</taxon>
        <taxon>Bacillota</taxon>
        <taxon>Clostridia</taxon>
        <taxon>Eubacteriales</taxon>
        <taxon>Oscillospiraceae</taxon>
        <taxon>Hydrogenoanaerobacterium</taxon>
    </lineage>
</organism>